<feature type="signal peptide" evidence="1">
    <location>
        <begin position="1"/>
        <end position="25"/>
    </location>
</feature>
<gene>
    <name evidence="2" type="ORF">DDZ18_13390</name>
</gene>
<keyword evidence="3" id="KW-1185">Reference proteome</keyword>
<proteinExistence type="predicted"/>
<feature type="chain" id="PRO_5015458513" evidence="1">
    <location>
        <begin position="26"/>
        <end position="851"/>
    </location>
</feature>
<dbReference type="AlphaFoldDB" id="A0A2U2BQY9"/>
<evidence type="ECO:0000256" key="1">
    <source>
        <dbReference type="SAM" id="SignalP"/>
    </source>
</evidence>
<reference evidence="3" key="1">
    <citation type="submission" date="2018-05" db="EMBL/GenBank/DDBJ databases">
        <authorList>
            <person name="Liu B.-T."/>
        </authorList>
    </citation>
    <scope>NUCLEOTIDE SEQUENCE [LARGE SCALE GENOMIC DNA]</scope>
    <source>
        <strain evidence="3">WD6-1</strain>
    </source>
</reference>
<protein>
    <submittedName>
        <fullName evidence="2">Uncharacterized protein</fullName>
    </submittedName>
</protein>
<comment type="caution">
    <text evidence="2">The sequence shown here is derived from an EMBL/GenBank/DDBJ whole genome shotgun (WGS) entry which is preliminary data.</text>
</comment>
<sequence>MHFSRLKTSAIAGAAACASLSAAEAQLPWTGAEWAVTCSAELQDLAAADAAGRNARAAELRAANPETASAYPSREAFVAETNAWVDALAAQAREMCGDPDAPNGLPARIEAQLERTSEWLSDLGLSGPAISAFPAARGDAALFPGDQAICETQYCAEIGALVGAHGTYYYNEGYLKLGHRLGRFSRPGEDAQPGEVRFAYSPTHELFHAVQFAYDGMDDADALDWFTEGSARHVQLVAAEKWGVITETSPERRIYDRSLHIPYAPPGGAPHHNWEYGSWLFWDFLGEALGARDRVAYLDRVLRQDLSANNGLDGVDAALRQWNEDGLYDLYPAFVAERLTEADFFQTVQDVELAYPEDEETREIQAVEPLAAAAYRVSVAIPDGELAGLRIGFADDDRPDLHLVVDAQRFDKADPASGRRNVFREPVTGGAEAREFLVRVANVAEDVPASELREFDIEFALRPLDPCGEAAMAGVVNEERVLWGPPEAGRTFDDPNMPDDVARFAQEVSERRLPGAGRLSIQSLVNDAGVGCSGHVSATSLMGRSLAGDASQDEVDDRLDETMAQAEQLLEMTEGGELSPGQLQAAAAQAQRMQDAFSGEAAGEQKSVVLPVHTPNAYVWHVGSLAGDPRHVRHGGVGGWRTNAAAHFVIHLPDASPDSIREGETYEAVAIAPDGGGSDMIDGKVPTPAGFYTRWEGEFAPVPYPPADTPEEAREQERERAACEAMRQQAMGVSGMLNNRPTGELAERRDCRYRDTAFEGRTVELYGSLAGTVTIEEITGAEIRGRFSLSGEGTRRETEYAFNYDDAGRVTGNDVDEDSRTGPVSIEGELRAPNVVRGGQLRFGYDAVVVD</sequence>
<keyword evidence="1" id="KW-0732">Signal</keyword>
<accession>A0A2U2BQY9</accession>
<dbReference type="EMBL" id="QEXV01000007">
    <property type="protein sequence ID" value="PWE16409.1"/>
    <property type="molecule type" value="Genomic_DNA"/>
</dbReference>
<organism evidence="2 3">
    <name type="scientific">Marinicauda salina</name>
    <dbReference type="NCBI Taxonomy" id="2135793"/>
    <lineage>
        <taxon>Bacteria</taxon>
        <taxon>Pseudomonadati</taxon>
        <taxon>Pseudomonadota</taxon>
        <taxon>Alphaproteobacteria</taxon>
        <taxon>Maricaulales</taxon>
        <taxon>Maricaulaceae</taxon>
        <taxon>Marinicauda</taxon>
    </lineage>
</organism>
<evidence type="ECO:0000313" key="3">
    <source>
        <dbReference type="Proteomes" id="UP000245168"/>
    </source>
</evidence>
<evidence type="ECO:0000313" key="2">
    <source>
        <dbReference type="EMBL" id="PWE16409.1"/>
    </source>
</evidence>
<dbReference type="Proteomes" id="UP000245168">
    <property type="component" value="Unassembled WGS sequence"/>
</dbReference>
<name>A0A2U2BQY9_9PROT</name>